<evidence type="ECO:0000259" key="1">
    <source>
        <dbReference type="Pfam" id="PF01323"/>
    </source>
</evidence>
<keyword evidence="2" id="KW-0413">Isomerase</keyword>
<dbReference type="KEGG" id="atq:GH723_06485"/>
<dbReference type="AlphaFoldDB" id="A0A5Q2RNM2"/>
<keyword evidence="3" id="KW-1185">Reference proteome</keyword>
<dbReference type="RefSeq" id="WP_153758893.1">
    <property type="nucleotide sequence ID" value="NZ_CP045851.1"/>
</dbReference>
<dbReference type="InterPro" id="IPR001853">
    <property type="entry name" value="DSBA-like_thioredoxin_dom"/>
</dbReference>
<evidence type="ECO:0000313" key="2">
    <source>
        <dbReference type="EMBL" id="QGG94785.1"/>
    </source>
</evidence>
<dbReference type="InterPro" id="IPR036249">
    <property type="entry name" value="Thioredoxin-like_sf"/>
</dbReference>
<gene>
    <name evidence="2" type="ORF">GH723_06485</name>
</gene>
<organism evidence="2 3">
    <name type="scientific">Actinomarinicola tropica</name>
    <dbReference type="NCBI Taxonomy" id="2789776"/>
    <lineage>
        <taxon>Bacteria</taxon>
        <taxon>Bacillati</taxon>
        <taxon>Actinomycetota</taxon>
        <taxon>Acidimicrobiia</taxon>
        <taxon>Acidimicrobiales</taxon>
        <taxon>Iamiaceae</taxon>
        <taxon>Actinomarinicola</taxon>
    </lineage>
</organism>
<evidence type="ECO:0000313" key="3">
    <source>
        <dbReference type="Proteomes" id="UP000334019"/>
    </source>
</evidence>
<sequence length="199" mass="22098">MASFALTYDYRCPFARIAHLHVLEGLAAGADWDVRFVPFSLGQTHVEDGGVDVWDEPDRDSGLLALQVSVVVRDQHADAFPTVHRELFELRHTHARDLSDKGEIIQVLDAAGLDADAILQEVATGAPLTTVKEEHEASVRDLSVWGVPTFMSETDAVFVRLMEPPRGDAELATSTVERIVDMLTGWPQLNEFKHTAIRR</sequence>
<dbReference type="Proteomes" id="UP000334019">
    <property type="component" value="Chromosome"/>
</dbReference>
<dbReference type="Pfam" id="PF01323">
    <property type="entry name" value="DSBA"/>
    <property type="match status" value="1"/>
</dbReference>
<dbReference type="Gene3D" id="3.40.30.10">
    <property type="entry name" value="Glutaredoxin"/>
    <property type="match status" value="1"/>
</dbReference>
<dbReference type="SUPFAM" id="SSF52833">
    <property type="entry name" value="Thioredoxin-like"/>
    <property type="match status" value="1"/>
</dbReference>
<accession>A0A5Q2RNM2</accession>
<feature type="domain" description="DSBA-like thioredoxin" evidence="1">
    <location>
        <begin position="8"/>
        <end position="154"/>
    </location>
</feature>
<protein>
    <submittedName>
        <fullName evidence="2">Protein-disulfide isomerase</fullName>
    </submittedName>
</protein>
<name>A0A5Q2RNM2_9ACTN</name>
<reference evidence="2 3" key="1">
    <citation type="submission" date="2019-11" db="EMBL/GenBank/DDBJ databases">
        <authorList>
            <person name="He Y."/>
        </authorList>
    </citation>
    <scope>NUCLEOTIDE SEQUENCE [LARGE SCALE GENOMIC DNA]</scope>
    <source>
        <strain evidence="2 3">SCSIO 58843</strain>
    </source>
</reference>
<dbReference type="GO" id="GO:0016853">
    <property type="term" value="F:isomerase activity"/>
    <property type="evidence" value="ECO:0007669"/>
    <property type="project" value="UniProtKB-KW"/>
</dbReference>
<dbReference type="EMBL" id="CP045851">
    <property type="protein sequence ID" value="QGG94785.1"/>
    <property type="molecule type" value="Genomic_DNA"/>
</dbReference>
<dbReference type="GO" id="GO:0016491">
    <property type="term" value="F:oxidoreductase activity"/>
    <property type="evidence" value="ECO:0007669"/>
    <property type="project" value="InterPro"/>
</dbReference>
<proteinExistence type="predicted"/>